<sequence>MGNPMNVIKTAIPDVLIFEPRVFGDDRGFFFESFNQRVFEEATGRTMEFVQDNHSRSSQGVLRGLHYQLAPHAQGKLVRCVVGEVFDVAVDIRKESPTFGQWVGVNLSVQNKRQLWIPEGFAHGFLTMSEHAEFLYKTTNYYQPCAERSILWNDATLSIAWPESVISPTLSSKDAQASSFDDAELF</sequence>
<dbReference type="InterPro" id="IPR011051">
    <property type="entry name" value="RmlC_Cupin_sf"/>
</dbReference>
<evidence type="ECO:0000256" key="5">
    <source>
        <dbReference type="ARBA" id="ARBA00011738"/>
    </source>
</evidence>
<dbReference type="Gene3D" id="2.60.120.10">
    <property type="entry name" value="Jelly Rolls"/>
    <property type="match status" value="1"/>
</dbReference>
<organism evidence="14">
    <name type="scientific">Aeromonas hydrophila</name>
    <dbReference type="NCBI Taxonomy" id="644"/>
    <lineage>
        <taxon>Bacteria</taxon>
        <taxon>Pseudomonadati</taxon>
        <taxon>Pseudomonadota</taxon>
        <taxon>Gammaproteobacteria</taxon>
        <taxon>Aeromonadales</taxon>
        <taxon>Aeromonadaceae</taxon>
        <taxon>Aeromonas</taxon>
    </lineage>
</organism>
<evidence type="ECO:0000256" key="13">
    <source>
        <dbReference type="RuleBase" id="RU364069"/>
    </source>
</evidence>
<evidence type="ECO:0000256" key="6">
    <source>
        <dbReference type="ARBA" id="ARBA00012098"/>
    </source>
</evidence>
<keyword evidence="9 13" id="KW-0413">Isomerase</keyword>
<evidence type="ECO:0000256" key="9">
    <source>
        <dbReference type="ARBA" id="ARBA00023235"/>
    </source>
</evidence>
<comment type="subunit">
    <text evidence="5 13">Homodimer.</text>
</comment>
<dbReference type="InterPro" id="IPR014710">
    <property type="entry name" value="RmlC-like_jellyroll"/>
</dbReference>
<dbReference type="CDD" id="cd00438">
    <property type="entry name" value="cupin_RmlC"/>
    <property type="match status" value="1"/>
</dbReference>
<dbReference type="UniPathway" id="UPA00124"/>
<dbReference type="GO" id="GO:0008830">
    <property type="term" value="F:dTDP-4-dehydrorhamnose 3,5-epimerase activity"/>
    <property type="evidence" value="ECO:0007669"/>
    <property type="project" value="UniProtKB-UniRule"/>
</dbReference>
<feature type="active site" description="Proton acceptor" evidence="11">
    <location>
        <position position="66"/>
    </location>
</feature>
<feature type="active site" description="Proton donor" evidence="11">
    <location>
        <position position="136"/>
    </location>
</feature>
<evidence type="ECO:0000256" key="2">
    <source>
        <dbReference type="ARBA" id="ARBA00001997"/>
    </source>
</evidence>
<dbReference type="EC" id="5.1.3.13" evidence="6 13"/>
<comment type="pathway">
    <text evidence="3 13">Carbohydrate biosynthesis; dTDP-L-rhamnose biosynthesis.</text>
</comment>
<evidence type="ECO:0000256" key="1">
    <source>
        <dbReference type="ARBA" id="ARBA00001298"/>
    </source>
</evidence>
<dbReference type="Pfam" id="PF00908">
    <property type="entry name" value="dTDP_sugar_isom"/>
    <property type="match status" value="1"/>
</dbReference>
<dbReference type="GO" id="GO:0005829">
    <property type="term" value="C:cytosol"/>
    <property type="evidence" value="ECO:0007669"/>
    <property type="project" value="TreeGrafter"/>
</dbReference>
<keyword evidence="10" id="KW-0119">Carbohydrate metabolism</keyword>
<name>A0A0G3VV23_AERHY</name>
<dbReference type="EMBL" id="KP856714">
    <property type="protein sequence ID" value="AKL88462.1"/>
    <property type="molecule type" value="Genomic_DNA"/>
</dbReference>
<dbReference type="PANTHER" id="PTHR21047">
    <property type="entry name" value="DTDP-6-DEOXY-D-GLUCOSE-3,5 EPIMERASE"/>
    <property type="match status" value="1"/>
</dbReference>
<evidence type="ECO:0000313" key="14">
    <source>
        <dbReference type="EMBL" id="AKL88462.1"/>
    </source>
</evidence>
<evidence type="ECO:0000256" key="11">
    <source>
        <dbReference type="PIRSR" id="PIRSR600888-1"/>
    </source>
</evidence>
<evidence type="ECO:0000256" key="3">
    <source>
        <dbReference type="ARBA" id="ARBA00004781"/>
    </source>
</evidence>
<dbReference type="GO" id="GO:0009103">
    <property type="term" value="P:lipopolysaccharide biosynthetic process"/>
    <property type="evidence" value="ECO:0007669"/>
    <property type="project" value="UniProtKB-KW"/>
</dbReference>
<dbReference type="SUPFAM" id="SSF51182">
    <property type="entry name" value="RmlC-like cupins"/>
    <property type="match status" value="1"/>
</dbReference>
<comment type="similarity">
    <text evidence="4 13">Belongs to the dTDP-4-dehydrorhamnose 3,5-epimerase family.</text>
</comment>
<evidence type="ECO:0000256" key="8">
    <source>
        <dbReference type="ARBA" id="ARBA00022985"/>
    </source>
</evidence>
<accession>A0A0G3VV23</accession>
<comment type="function">
    <text evidence="2 13">Catalyzes the epimerization of the C3' and C5'positions of dTDP-6-deoxy-D-xylo-4-hexulose, forming dTDP-6-deoxy-L-lyxo-4-hexulose.</text>
</comment>
<evidence type="ECO:0000256" key="12">
    <source>
        <dbReference type="PIRSR" id="PIRSR600888-3"/>
    </source>
</evidence>
<evidence type="ECO:0000256" key="7">
    <source>
        <dbReference type="ARBA" id="ARBA00019595"/>
    </source>
</evidence>
<dbReference type="NCBIfam" id="TIGR01221">
    <property type="entry name" value="rmlC"/>
    <property type="match status" value="1"/>
</dbReference>
<dbReference type="FunFam" id="2.60.120.10:FF:000051">
    <property type="entry name" value="dTDP-4-dehydrorhamnose 3,5-epimerase"/>
    <property type="match status" value="1"/>
</dbReference>
<comment type="catalytic activity">
    <reaction evidence="1 13">
        <text>dTDP-4-dehydro-6-deoxy-alpha-D-glucose = dTDP-4-dehydro-beta-L-rhamnose</text>
        <dbReference type="Rhea" id="RHEA:16969"/>
        <dbReference type="ChEBI" id="CHEBI:57649"/>
        <dbReference type="ChEBI" id="CHEBI:62830"/>
        <dbReference type="EC" id="5.1.3.13"/>
    </reaction>
</comment>
<dbReference type="InterPro" id="IPR000888">
    <property type="entry name" value="RmlC-like"/>
</dbReference>
<proteinExistence type="inferred from homology"/>
<protein>
    <recommendedName>
        <fullName evidence="7 13">dTDP-4-dehydrorhamnose 3,5-epimerase</fullName>
        <ecNumber evidence="6 13">5.1.3.13</ecNumber>
    </recommendedName>
    <alternativeName>
        <fullName evidence="13">Thymidine diphospho-4-keto-rhamnose 3,5-epimerase</fullName>
    </alternativeName>
</protein>
<keyword evidence="8" id="KW-0448">Lipopolysaccharide biosynthesis</keyword>
<dbReference type="GO" id="GO:0019305">
    <property type="term" value="P:dTDP-rhamnose biosynthetic process"/>
    <property type="evidence" value="ECO:0007669"/>
    <property type="project" value="UniProtKB-UniRule"/>
</dbReference>
<dbReference type="PANTHER" id="PTHR21047:SF2">
    <property type="entry name" value="THYMIDINE DIPHOSPHO-4-KETO-RHAMNOSE 3,5-EPIMERASE"/>
    <property type="match status" value="1"/>
</dbReference>
<feature type="site" description="Participates in a stacking interaction with the thymidine ring of dTDP-4-oxo-6-deoxyglucose" evidence="12">
    <location>
        <position position="142"/>
    </location>
</feature>
<evidence type="ECO:0000256" key="10">
    <source>
        <dbReference type="ARBA" id="ARBA00023277"/>
    </source>
</evidence>
<evidence type="ECO:0000256" key="4">
    <source>
        <dbReference type="ARBA" id="ARBA00010154"/>
    </source>
</evidence>
<dbReference type="AlphaFoldDB" id="A0A0G3VV23"/>
<reference evidence="14" key="1">
    <citation type="journal article" date="2015" name="Mar. Drugs">
        <title>Molecular and chemical analysis of the lipopolysaccharide from aeromonas hydrophila strain AH-1 (Serotype O11).</title>
        <authorList>
            <person name="Merino S."/>
            <person name="Canals R."/>
            <person name="Knirel Y.A."/>
            <person name="Tomas J.M."/>
        </authorList>
    </citation>
    <scope>NUCLEOTIDE SEQUENCE</scope>
    <source>
        <strain evidence="14">AH-1</strain>
    </source>
</reference>